<proteinExistence type="predicted"/>
<name>A0A0F9NF57_9ZZZZ</name>
<comment type="caution">
    <text evidence="1">The sequence shown here is derived from an EMBL/GenBank/DDBJ whole genome shotgun (WGS) entry which is preliminary data.</text>
</comment>
<sequence>MKTITIQPKEQEDFKLPYPFHISEDGSVGRQDFWKGKPQRLLGFNNKPEAGDIKLFGAEFRKNPKLAIGMYPVFKNKGGGWVTHTIPIESVRVNKD</sequence>
<accession>A0A0F9NF57</accession>
<gene>
    <name evidence="1" type="ORF">LCGC14_0958260</name>
</gene>
<dbReference type="AlphaFoldDB" id="A0A0F9NF57"/>
<organism evidence="1">
    <name type="scientific">marine sediment metagenome</name>
    <dbReference type="NCBI Taxonomy" id="412755"/>
    <lineage>
        <taxon>unclassified sequences</taxon>
        <taxon>metagenomes</taxon>
        <taxon>ecological metagenomes</taxon>
    </lineage>
</organism>
<dbReference type="EMBL" id="LAZR01003450">
    <property type="protein sequence ID" value="KKN18190.1"/>
    <property type="molecule type" value="Genomic_DNA"/>
</dbReference>
<evidence type="ECO:0000313" key="1">
    <source>
        <dbReference type="EMBL" id="KKN18190.1"/>
    </source>
</evidence>
<protein>
    <submittedName>
        <fullName evidence="1">Uncharacterized protein</fullName>
    </submittedName>
</protein>
<reference evidence="1" key="1">
    <citation type="journal article" date="2015" name="Nature">
        <title>Complex archaea that bridge the gap between prokaryotes and eukaryotes.</title>
        <authorList>
            <person name="Spang A."/>
            <person name="Saw J.H."/>
            <person name="Jorgensen S.L."/>
            <person name="Zaremba-Niedzwiedzka K."/>
            <person name="Martijn J."/>
            <person name="Lind A.E."/>
            <person name="van Eijk R."/>
            <person name="Schleper C."/>
            <person name="Guy L."/>
            <person name="Ettema T.J."/>
        </authorList>
    </citation>
    <scope>NUCLEOTIDE SEQUENCE</scope>
</reference>